<accession>A0A8T3AVN5</accession>
<feature type="compositionally biased region" description="Basic and acidic residues" evidence="6">
    <location>
        <begin position="1318"/>
        <end position="1328"/>
    </location>
</feature>
<dbReference type="Pfam" id="PF23121">
    <property type="entry name" value="SPOC_AIPP2"/>
    <property type="match status" value="1"/>
</dbReference>
<gene>
    <name evidence="8" type="ORF">KFK09_018399</name>
</gene>
<dbReference type="InterPro" id="IPR011011">
    <property type="entry name" value="Znf_FYVE_PHD"/>
</dbReference>
<keyword evidence="3" id="KW-0862">Zinc</keyword>
<feature type="domain" description="Zinc finger PHD-type" evidence="7">
    <location>
        <begin position="420"/>
        <end position="467"/>
    </location>
</feature>
<dbReference type="InterPro" id="IPR013083">
    <property type="entry name" value="Znf_RING/FYVE/PHD"/>
</dbReference>
<dbReference type="EMBL" id="JAGYWB010000013">
    <property type="protein sequence ID" value="KAI0500190.1"/>
    <property type="molecule type" value="Genomic_DNA"/>
</dbReference>
<dbReference type="InterPro" id="IPR056280">
    <property type="entry name" value="AIPP2-like_SPOC"/>
</dbReference>
<keyword evidence="4" id="KW-0805">Transcription regulation</keyword>
<dbReference type="PANTHER" id="PTHR33304">
    <property type="match status" value="1"/>
</dbReference>
<feature type="region of interest" description="Disordered" evidence="6">
    <location>
        <begin position="1318"/>
        <end position="1371"/>
    </location>
</feature>
<keyword evidence="1" id="KW-0479">Metal-binding</keyword>
<protein>
    <recommendedName>
        <fullName evidence="7">Zinc finger PHD-type domain-containing protein</fullName>
    </recommendedName>
</protein>
<dbReference type="Gene3D" id="3.30.40.10">
    <property type="entry name" value="Zinc/RING finger domain, C3HC4 (zinc finger)"/>
    <property type="match status" value="1"/>
</dbReference>
<dbReference type="OrthoDB" id="787137at2759"/>
<evidence type="ECO:0000256" key="2">
    <source>
        <dbReference type="ARBA" id="ARBA00022771"/>
    </source>
</evidence>
<dbReference type="Proteomes" id="UP000829196">
    <property type="component" value="Unassembled WGS sequence"/>
</dbReference>
<evidence type="ECO:0000313" key="9">
    <source>
        <dbReference type="Proteomes" id="UP000829196"/>
    </source>
</evidence>
<dbReference type="GO" id="GO:0008270">
    <property type="term" value="F:zinc ion binding"/>
    <property type="evidence" value="ECO:0007669"/>
    <property type="project" value="UniProtKB-KW"/>
</dbReference>
<evidence type="ECO:0000256" key="1">
    <source>
        <dbReference type="ARBA" id="ARBA00022723"/>
    </source>
</evidence>
<reference evidence="8" key="1">
    <citation type="journal article" date="2022" name="Front. Genet.">
        <title>Chromosome-Scale Assembly of the Dendrobium nobile Genome Provides Insights Into the Molecular Mechanism of the Biosynthesis of the Medicinal Active Ingredient of Dendrobium.</title>
        <authorList>
            <person name="Xu Q."/>
            <person name="Niu S.-C."/>
            <person name="Li K.-L."/>
            <person name="Zheng P.-J."/>
            <person name="Zhang X.-J."/>
            <person name="Jia Y."/>
            <person name="Liu Y."/>
            <person name="Niu Y.-X."/>
            <person name="Yu L.-H."/>
            <person name="Chen D.-F."/>
            <person name="Zhang G.-Q."/>
        </authorList>
    </citation>
    <scope>NUCLEOTIDE SEQUENCE</scope>
    <source>
        <tissue evidence="8">Leaf</tissue>
    </source>
</reference>
<evidence type="ECO:0000256" key="4">
    <source>
        <dbReference type="ARBA" id="ARBA00023015"/>
    </source>
</evidence>
<evidence type="ECO:0000259" key="7">
    <source>
        <dbReference type="SMART" id="SM00249"/>
    </source>
</evidence>
<dbReference type="InterPro" id="IPR001965">
    <property type="entry name" value="Znf_PHD"/>
</dbReference>
<keyword evidence="9" id="KW-1185">Reference proteome</keyword>
<dbReference type="PANTHER" id="PTHR33304:SF9">
    <property type="entry name" value="RING_FYVE_PHD ZINC FINGER SUPERFAMILY PROTEIN"/>
    <property type="match status" value="1"/>
</dbReference>
<sequence>MRRRSERPLKELYDRTEMILEAEITPVLKGSYRMQGPVDDSDLEFGRINSGVFPTEEKFMFVNDCIGMKIASGTCNICAAPCSSCMHNFPSSSVIGSTSDSGCSGSIFSSGKADICFSVDVNGTQFYKKRKCDDSLNASSETSNMLGISSSHNSFSENAESKSTLKASASDDLEDLDKPQIGFSGEVIKKVQPLVEKTYQDHFSADSHISIHIGCRDSSGEVEEQPGLECHEDNISCLTGGVDSNISDYGGNLYLDKKVMTCGVALSNNLILNVNQASVLAKAGDGLQVHETDNGNYSLRRSITTTDVSILNVSSAVSSAGWKSDALRNVGVSITNEARSCLSSEKSKVENLCQEFRTDTNIQISSDNVSRSGNLSEPLEKDKAFLCLETTNDRGDNLLPSANTEIENSESEIMLYDVKVCDICGDAGREALLAICSRCSDGAEHTYCMREKLDKLPGVDWLCEECKINNTENHSVDKSDTIFGGSKPTFFSQNSQNSLSTLIPKKLPKPDAGVIDLNDQGLANGLESPKISTRRQADHVEEIKASEERADPIETASPRKTPVLSGAISFKNQKTEVKKAKIESFEDQSVDALQAFRCSQNSFSSGSFKGQPHAHSRHFARSVSFNNSIINQKVKQIVKNVSFRQKTKREAISSKLRNETLVKSVNKSYSFKSSCSGFSNTVIACKDHPLHPSRIENPRELGEVKERITVDKKIPSAMYKTSISKLAAPASNCHLKINRSSQNKGNVKSAIESSCQSIVKRSSEASNLGCSDRKKRILHSSRSMEFFDEKFNTKNRKQCKEVRRKRFSPVDGLCSKVDMASHHGVLQPSKLNHQDNKIRNANTFICPRLSSSDGNQTLHFQKCNKTVHATQQCSTGKLEGSAHRPSNEHNLIETKKNGKECEDVMDAMVPKTRMPNKVKNFTKFDKVPEASGEVICKADSRITPSSFSQRNIALVVDSSIDNDSVKKFSVELGKRLAATDSVNLAVQPTESLLVSKANSLSHIPTFNELNVKSLTETSPGELSILACQSKASAIPKLEFIWQGSFYVMRSDGFPQSFDGIQAHVSTCASHRVLEAASEVPSKIQLEEVSQTTSWPQQYQGIGPKEENIALFYFAKDNDSYEKSYSSLLNKMLKNDLALRGKLDDAELLIFTSKMLPTCSQRWNMLYYLWGMFISKRKHGLPTQKKNCESNLGVSELPLTNNANAQNLDTTVTSMIFSERDTPPKLKQEESTMSVELHCISSEVDNKSCRTETAAYAANSSSTVGTDAKVLQGIPLFFIDYSSRSTAKPLDVIDNLELPNQTSQLSYKVKIGMDCQDKFPSDGTNEKIGDSPSHGSDINIEARPDRASSPVLPVSPNGNPVEEFSTNDSKKKKGHCLPTDLAILGYLPRGNILEIDWADRKHFQNVGSFGEEKLSSSIFSQQQHTQNIYSEPAMPEVSRLVERNFFPVDNKYGNTVNIASSNDDDNTESYTPDLELTLGTKSKTTKPAALLPLLPLVDRGCQNWRYVPSGNDGDVDDLSALLYL</sequence>
<dbReference type="InterPro" id="IPR049914">
    <property type="entry name" value="PHD1-3/5-6"/>
</dbReference>
<keyword evidence="2" id="KW-0863">Zinc-finger</keyword>
<evidence type="ECO:0000256" key="6">
    <source>
        <dbReference type="SAM" id="MobiDB-lite"/>
    </source>
</evidence>
<dbReference type="SUPFAM" id="SSF57903">
    <property type="entry name" value="FYVE/PHD zinc finger"/>
    <property type="match status" value="1"/>
</dbReference>
<evidence type="ECO:0000313" key="8">
    <source>
        <dbReference type="EMBL" id="KAI0500190.1"/>
    </source>
</evidence>
<dbReference type="SMART" id="SM00249">
    <property type="entry name" value="PHD"/>
    <property type="match status" value="1"/>
</dbReference>
<organism evidence="8 9">
    <name type="scientific">Dendrobium nobile</name>
    <name type="common">Orchid</name>
    <dbReference type="NCBI Taxonomy" id="94219"/>
    <lineage>
        <taxon>Eukaryota</taxon>
        <taxon>Viridiplantae</taxon>
        <taxon>Streptophyta</taxon>
        <taxon>Embryophyta</taxon>
        <taxon>Tracheophyta</taxon>
        <taxon>Spermatophyta</taxon>
        <taxon>Magnoliopsida</taxon>
        <taxon>Liliopsida</taxon>
        <taxon>Asparagales</taxon>
        <taxon>Orchidaceae</taxon>
        <taxon>Epidendroideae</taxon>
        <taxon>Malaxideae</taxon>
        <taxon>Dendrobiinae</taxon>
        <taxon>Dendrobium</taxon>
    </lineage>
</organism>
<evidence type="ECO:0000256" key="5">
    <source>
        <dbReference type="ARBA" id="ARBA00023163"/>
    </source>
</evidence>
<proteinExistence type="predicted"/>
<dbReference type="GO" id="GO:0140566">
    <property type="term" value="F:histone reader activity"/>
    <property type="evidence" value="ECO:0007669"/>
    <property type="project" value="InterPro"/>
</dbReference>
<comment type="caution">
    <text evidence="8">The sequence shown here is derived from an EMBL/GenBank/DDBJ whole genome shotgun (WGS) entry which is preliminary data.</text>
</comment>
<keyword evidence="5" id="KW-0804">Transcription</keyword>
<evidence type="ECO:0000256" key="3">
    <source>
        <dbReference type="ARBA" id="ARBA00022833"/>
    </source>
</evidence>
<dbReference type="GO" id="GO:0034244">
    <property type="term" value="P:negative regulation of transcription elongation by RNA polymerase II"/>
    <property type="evidence" value="ECO:0007669"/>
    <property type="project" value="InterPro"/>
</dbReference>
<name>A0A8T3AVN5_DENNO</name>